<dbReference type="STRING" id="273075.gene:9571687"/>
<feature type="transmembrane region" description="Helical" evidence="8">
    <location>
        <begin position="158"/>
        <end position="177"/>
    </location>
</feature>
<evidence type="ECO:0000313" key="10">
    <source>
        <dbReference type="Proteomes" id="UP000001024"/>
    </source>
</evidence>
<evidence type="ECO:0000313" key="9">
    <source>
        <dbReference type="EMBL" id="CAC11609.1"/>
    </source>
</evidence>
<dbReference type="GO" id="GO:0005886">
    <property type="term" value="C:plasma membrane"/>
    <property type="evidence" value="ECO:0007669"/>
    <property type="project" value="UniProtKB-SubCell"/>
</dbReference>
<feature type="transmembrane region" description="Helical" evidence="8">
    <location>
        <begin position="24"/>
        <end position="52"/>
    </location>
</feature>
<evidence type="ECO:0000256" key="4">
    <source>
        <dbReference type="ARBA" id="ARBA00022519"/>
    </source>
</evidence>
<proteinExistence type="predicted"/>
<feature type="transmembrane region" description="Helical" evidence="8">
    <location>
        <begin position="90"/>
        <end position="109"/>
    </location>
</feature>
<organism evidence="9 10">
    <name type="scientific">Thermoplasma acidophilum (strain ATCC 25905 / DSM 1728 / JCM 9062 / NBRC 15155 / AMRC-C165)</name>
    <dbReference type="NCBI Taxonomy" id="273075"/>
    <lineage>
        <taxon>Archaea</taxon>
        <taxon>Methanobacteriati</taxon>
        <taxon>Thermoplasmatota</taxon>
        <taxon>Thermoplasmata</taxon>
        <taxon>Thermoplasmatales</taxon>
        <taxon>Thermoplasmataceae</taxon>
        <taxon>Thermoplasma</taxon>
    </lineage>
</organism>
<dbReference type="HOGENOM" id="CLU_041737_0_0_2"/>
<keyword evidence="7 8" id="KW-0472">Membrane</keyword>
<comment type="subcellular location">
    <subcellularLocation>
        <location evidence="1">Cell inner membrane</location>
        <topology evidence="1">Multi-pass membrane protein</topology>
    </subcellularLocation>
</comment>
<sequence>MHFLHRRKDNSLYFVFYIMKFNTMYLYAVILALASFALAVLSYIISGQALWWGVTGAESQMGGIFWSLFGLHVSSLAYYHVYPIPVLDKAFTWFLVFGIILGSLIASLSRGEFSIRQVPNRNLAIQALLGGVLIGYGTRMAGGCNIGDFYSGFATGSFWAFPFFLAMISGIYTIVVLSRHRRTAGFFSSAKPRPSFIWPSRGIQYSILAAVIALLVLLIYLFPDPMVRIWLIFGLVIGSVGYLGSLCFQTSFRETIGESKDRQMIRLVAVSLLTVSILAQVTIFGLHMRTNFFFDQNQSVLYQVLGGFIFGLGMGLAFNCTYSMEWRMGSGNIQALITFMGLTFIGAPLYAISYSFWHSIIPVVVEPAPYWQFSIYRYGIIGAVIIDLFPVVWLLVFGYRKPSARSNERTDRKSVRARQDAD</sequence>
<dbReference type="KEGG" id="tac:Ta0467"/>
<feature type="transmembrane region" description="Helical" evidence="8">
    <location>
        <begin position="333"/>
        <end position="356"/>
    </location>
</feature>
<dbReference type="PaxDb" id="273075-Ta0467"/>
<dbReference type="EnsemblBacteria" id="CAC11609">
    <property type="protein sequence ID" value="CAC11609"/>
    <property type="gene ID" value="CAC11609"/>
</dbReference>
<evidence type="ECO:0000256" key="8">
    <source>
        <dbReference type="SAM" id="Phobius"/>
    </source>
</evidence>
<keyword evidence="6 8" id="KW-1133">Transmembrane helix</keyword>
<feature type="transmembrane region" description="Helical" evidence="8">
    <location>
        <begin position="376"/>
        <end position="399"/>
    </location>
</feature>
<dbReference type="Proteomes" id="UP000001024">
    <property type="component" value="Chromosome"/>
</dbReference>
<evidence type="ECO:0000256" key="2">
    <source>
        <dbReference type="ARBA" id="ARBA00022448"/>
    </source>
</evidence>
<dbReference type="PANTHER" id="PTHR30574">
    <property type="entry name" value="INNER MEMBRANE PROTEIN YEDE"/>
    <property type="match status" value="1"/>
</dbReference>
<dbReference type="Pfam" id="PF04143">
    <property type="entry name" value="Sulf_transp"/>
    <property type="match status" value="2"/>
</dbReference>
<keyword evidence="4" id="KW-0997">Cell inner membrane</keyword>
<feature type="transmembrane region" description="Helical" evidence="8">
    <location>
        <begin position="121"/>
        <end position="138"/>
    </location>
</feature>
<evidence type="ECO:0000256" key="6">
    <source>
        <dbReference type="ARBA" id="ARBA00022989"/>
    </source>
</evidence>
<dbReference type="InParanoid" id="Q9HKX6"/>
<name>Q9HKX6_THEAC</name>
<feature type="transmembrane region" description="Helical" evidence="8">
    <location>
        <begin position="229"/>
        <end position="252"/>
    </location>
</feature>
<dbReference type="EMBL" id="AL445064">
    <property type="protein sequence ID" value="CAC11609.1"/>
    <property type="molecule type" value="Genomic_DNA"/>
</dbReference>
<evidence type="ECO:0000256" key="7">
    <source>
        <dbReference type="ARBA" id="ARBA00023136"/>
    </source>
</evidence>
<accession>Q9HKX6</accession>
<reference evidence="9 10" key="1">
    <citation type="journal article" date="2000" name="Nature">
        <title>The genome sequence of the thermoacidophilic scavenger Thermoplasma acidophilum.</title>
        <authorList>
            <person name="Ruepp A."/>
            <person name="Graml W."/>
            <person name="Santos-Martinez M.L."/>
            <person name="Koretke K.K."/>
            <person name="Volker C."/>
            <person name="Mewes H.W."/>
            <person name="Frishman D."/>
            <person name="Stocker S."/>
            <person name="Lupas A.N."/>
            <person name="Baumeister W."/>
        </authorList>
    </citation>
    <scope>NUCLEOTIDE SEQUENCE [LARGE SCALE GENOMIC DNA]</scope>
    <source>
        <strain evidence="10">ATCC 25905 / DSM 1728 / JCM 9062 / NBRC 15155 / AMRC-C165</strain>
    </source>
</reference>
<dbReference type="InterPro" id="IPR007272">
    <property type="entry name" value="Sulf_transp_TsuA/YedE"/>
</dbReference>
<dbReference type="AlphaFoldDB" id="Q9HKX6"/>
<keyword evidence="10" id="KW-1185">Reference proteome</keyword>
<keyword evidence="5 8" id="KW-0812">Transmembrane</keyword>
<evidence type="ECO:0000256" key="5">
    <source>
        <dbReference type="ARBA" id="ARBA00022692"/>
    </source>
</evidence>
<feature type="transmembrane region" description="Helical" evidence="8">
    <location>
        <begin position="203"/>
        <end position="223"/>
    </location>
</feature>
<evidence type="ECO:0000256" key="3">
    <source>
        <dbReference type="ARBA" id="ARBA00022475"/>
    </source>
</evidence>
<dbReference type="eggNOG" id="arCOG05632">
    <property type="taxonomic scope" value="Archaea"/>
</dbReference>
<protein>
    <submittedName>
        <fullName evidence="9">Conserved hypothetical membrane protein</fullName>
    </submittedName>
</protein>
<gene>
    <name evidence="9" type="ordered locus">Ta0467</name>
</gene>
<keyword evidence="2" id="KW-0813">Transport</keyword>
<feature type="transmembrane region" description="Helical" evidence="8">
    <location>
        <begin position="300"/>
        <end position="321"/>
    </location>
</feature>
<feature type="transmembrane region" description="Helical" evidence="8">
    <location>
        <begin position="264"/>
        <end position="288"/>
    </location>
</feature>
<evidence type="ECO:0000256" key="1">
    <source>
        <dbReference type="ARBA" id="ARBA00004429"/>
    </source>
</evidence>
<dbReference type="TCDB" id="9.B.102.1.9">
    <property type="family name" value="the yede/yeee (yede/yeee) family"/>
</dbReference>
<keyword evidence="3" id="KW-1003">Cell membrane</keyword>
<dbReference type="PANTHER" id="PTHR30574:SF1">
    <property type="entry name" value="SULPHUR TRANSPORT DOMAIN-CONTAINING PROTEIN"/>
    <property type="match status" value="1"/>
</dbReference>